<evidence type="ECO:0000256" key="1">
    <source>
        <dbReference type="ARBA" id="ARBA00022741"/>
    </source>
</evidence>
<accession>A0A081NKU2</accession>
<feature type="domain" description="RapZ C-terminal" evidence="6">
    <location>
        <begin position="164"/>
        <end position="283"/>
    </location>
</feature>
<dbReference type="EMBL" id="JOKH01000001">
    <property type="protein sequence ID" value="KEQ19065.1"/>
    <property type="molecule type" value="Genomic_DNA"/>
</dbReference>
<proteinExistence type="inferred from homology"/>
<dbReference type="SUPFAM" id="SSF52540">
    <property type="entry name" value="P-loop containing nucleoside triphosphate hydrolases"/>
    <property type="match status" value="1"/>
</dbReference>
<reference evidence="7 8" key="1">
    <citation type="submission" date="2014-06" db="EMBL/GenBank/DDBJ databases">
        <title>Whole Genome Sequences of Three Symbiotic Endozoicomonas Bacteria.</title>
        <authorList>
            <person name="Neave M.J."/>
            <person name="Apprill A."/>
            <person name="Voolstra C.R."/>
        </authorList>
    </citation>
    <scope>NUCLEOTIDE SEQUENCE [LARGE SCALE GENOMIC DNA]</scope>
    <source>
        <strain evidence="7 8">DSM 25634</strain>
    </source>
</reference>
<dbReference type="InterPro" id="IPR005337">
    <property type="entry name" value="RapZ-like"/>
</dbReference>
<comment type="caution">
    <text evidence="7">The sequence shown here is derived from an EMBL/GenBank/DDBJ whole genome shotgun (WGS) entry which is preliminary data.</text>
</comment>
<dbReference type="Pfam" id="PF22740">
    <property type="entry name" value="PapZ_C"/>
    <property type="match status" value="1"/>
</dbReference>
<keyword evidence="2 4" id="KW-0067">ATP-binding</keyword>
<dbReference type="InterPro" id="IPR053930">
    <property type="entry name" value="RapZ-like_N"/>
</dbReference>
<evidence type="ECO:0000313" key="7">
    <source>
        <dbReference type="EMBL" id="KEQ19065.1"/>
    </source>
</evidence>
<dbReference type="eggNOG" id="COG1660">
    <property type="taxonomic scope" value="Bacteria"/>
</dbReference>
<dbReference type="PANTHER" id="PTHR30448">
    <property type="entry name" value="RNASE ADAPTER PROTEIN RAPZ"/>
    <property type="match status" value="1"/>
</dbReference>
<evidence type="ECO:0000256" key="3">
    <source>
        <dbReference type="ARBA" id="ARBA00023134"/>
    </source>
</evidence>
<evidence type="ECO:0000259" key="5">
    <source>
        <dbReference type="Pfam" id="PF03668"/>
    </source>
</evidence>
<gene>
    <name evidence="7" type="ORF">GZ78_03295</name>
</gene>
<feature type="binding site" evidence="4">
    <location>
        <begin position="8"/>
        <end position="15"/>
    </location>
    <ligand>
        <name>ATP</name>
        <dbReference type="ChEBI" id="CHEBI:30616"/>
    </ligand>
</feature>
<protein>
    <submittedName>
        <fullName evidence="7">GlmZ(SRNA)-inactivating NTPase</fullName>
    </submittedName>
</protein>
<keyword evidence="3 4" id="KW-0342">GTP-binding</keyword>
<evidence type="ECO:0000256" key="2">
    <source>
        <dbReference type="ARBA" id="ARBA00022840"/>
    </source>
</evidence>
<feature type="domain" description="RapZ-like N-terminal" evidence="5">
    <location>
        <begin position="1"/>
        <end position="158"/>
    </location>
</feature>
<organism evidence="7 8">
    <name type="scientific">Endozoicomonas numazuensis</name>
    <dbReference type="NCBI Taxonomy" id="1137799"/>
    <lineage>
        <taxon>Bacteria</taxon>
        <taxon>Pseudomonadati</taxon>
        <taxon>Pseudomonadota</taxon>
        <taxon>Gammaproteobacteria</taxon>
        <taxon>Oceanospirillales</taxon>
        <taxon>Endozoicomonadaceae</taxon>
        <taxon>Endozoicomonas</taxon>
    </lineage>
</organism>
<name>A0A081NKU2_9GAMM</name>
<keyword evidence="1 4" id="KW-0547">Nucleotide-binding</keyword>
<dbReference type="Pfam" id="PF03668">
    <property type="entry name" value="RapZ-like_N"/>
    <property type="match status" value="1"/>
</dbReference>
<evidence type="ECO:0000256" key="4">
    <source>
        <dbReference type="HAMAP-Rule" id="MF_00636"/>
    </source>
</evidence>
<feature type="binding site" evidence="4">
    <location>
        <begin position="59"/>
        <end position="62"/>
    </location>
    <ligand>
        <name>GTP</name>
        <dbReference type="ChEBI" id="CHEBI:37565"/>
    </ligand>
</feature>
<dbReference type="Proteomes" id="UP000028073">
    <property type="component" value="Unassembled WGS sequence"/>
</dbReference>
<dbReference type="GO" id="GO:0005525">
    <property type="term" value="F:GTP binding"/>
    <property type="evidence" value="ECO:0007669"/>
    <property type="project" value="UniProtKB-UniRule"/>
</dbReference>
<dbReference type="NCBIfam" id="NF003828">
    <property type="entry name" value="PRK05416.1"/>
    <property type="match status" value="1"/>
</dbReference>
<dbReference type="OrthoDB" id="9784461at2"/>
<dbReference type="InterPro" id="IPR053931">
    <property type="entry name" value="RapZ_C"/>
</dbReference>
<dbReference type="AlphaFoldDB" id="A0A081NKU2"/>
<dbReference type="PIRSF" id="PIRSF005052">
    <property type="entry name" value="P-loopkin"/>
    <property type="match status" value="1"/>
</dbReference>
<dbReference type="STRING" id="1137799.GZ78_03295"/>
<dbReference type="Gene3D" id="3.40.50.300">
    <property type="entry name" value="P-loop containing nucleotide triphosphate hydrolases"/>
    <property type="match status" value="1"/>
</dbReference>
<dbReference type="InterPro" id="IPR027417">
    <property type="entry name" value="P-loop_NTPase"/>
</dbReference>
<dbReference type="HAMAP" id="MF_00636">
    <property type="entry name" value="RapZ_like"/>
    <property type="match status" value="1"/>
</dbReference>
<keyword evidence="8" id="KW-1185">Reference proteome</keyword>
<sequence>MKLIIISGRSGSGKSSALHALEDEGFYCVDNLPASMLNDLPTNLKSSLGEPPRMAVSLDVRNVPGALERFPKLLDKLKKQGVECQVVFLDADGDSLMKRYSSTRRRHPLSNDDVSLAEAINLEKKLLAPLAEEADIRLDTSPLSVHEIREQIRQRVCGSNSKSMTLMIQSFGFKHGMPVDADYVFDVRCLPNPFWVEALRPYTGQDQPVKDFLSAEPMVDEMFEDLSSFVEKWLPRFESGQRSYLTIAIGCTGGQHRSVFVSERLGEWLKERFDCVQVRHRELSK</sequence>
<dbReference type="PANTHER" id="PTHR30448:SF0">
    <property type="entry name" value="RNASE ADAPTER PROTEIN RAPZ"/>
    <property type="match status" value="1"/>
</dbReference>
<dbReference type="RefSeq" id="WP_034832670.1">
    <property type="nucleotide sequence ID" value="NZ_JOKH01000001.1"/>
</dbReference>
<evidence type="ECO:0000313" key="8">
    <source>
        <dbReference type="Proteomes" id="UP000028073"/>
    </source>
</evidence>
<dbReference type="GO" id="GO:0005524">
    <property type="term" value="F:ATP binding"/>
    <property type="evidence" value="ECO:0007669"/>
    <property type="project" value="UniProtKB-UniRule"/>
</dbReference>
<evidence type="ECO:0000259" key="6">
    <source>
        <dbReference type="Pfam" id="PF22740"/>
    </source>
</evidence>